<dbReference type="InterPro" id="IPR005754">
    <property type="entry name" value="Sortase"/>
</dbReference>
<evidence type="ECO:0000313" key="4">
    <source>
        <dbReference type="EMBL" id="NKZ19942.1"/>
    </source>
</evidence>
<protein>
    <submittedName>
        <fullName evidence="4">Class C sortase</fullName>
    </submittedName>
</protein>
<dbReference type="InterPro" id="IPR042002">
    <property type="entry name" value="Sortase_C"/>
</dbReference>
<keyword evidence="3" id="KW-0472">Membrane</keyword>
<reference evidence="4 5" key="1">
    <citation type="submission" date="2020-04" db="EMBL/GenBank/DDBJ databases">
        <title>MicrobeNet Type strains.</title>
        <authorList>
            <person name="Nicholson A.C."/>
        </authorList>
    </citation>
    <scope>NUCLEOTIDE SEQUENCE [LARGE SCALE GENOMIC DNA]</scope>
    <source>
        <strain evidence="4 5">CCUG 69612</strain>
    </source>
</reference>
<dbReference type="GO" id="GO:0016787">
    <property type="term" value="F:hydrolase activity"/>
    <property type="evidence" value="ECO:0007669"/>
    <property type="project" value="UniProtKB-KW"/>
</dbReference>
<keyword evidence="3" id="KW-0812">Transmembrane</keyword>
<evidence type="ECO:0000256" key="1">
    <source>
        <dbReference type="ARBA" id="ARBA00022801"/>
    </source>
</evidence>
<dbReference type="InterPro" id="IPR023365">
    <property type="entry name" value="Sortase_dom-sf"/>
</dbReference>
<feature type="active site" description="Acyl-thioester intermediate" evidence="2">
    <location>
        <position position="215"/>
    </location>
</feature>
<name>A0A7X6N0G4_9STRE</name>
<accession>A0A7X6N0G4</accession>
<keyword evidence="5" id="KW-1185">Reference proteome</keyword>
<comment type="caution">
    <text evidence="4">The sequence shown here is derived from an EMBL/GenBank/DDBJ whole genome shotgun (WGS) entry which is preliminary data.</text>
</comment>
<dbReference type="NCBIfam" id="TIGR01076">
    <property type="entry name" value="sortase_fam"/>
    <property type="match status" value="1"/>
</dbReference>
<feature type="transmembrane region" description="Helical" evidence="3">
    <location>
        <begin position="12"/>
        <end position="31"/>
    </location>
</feature>
<evidence type="ECO:0000256" key="3">
    <source>
        <dbReference type="SAM" id="Phobius"/>
    </source>
</evidence>
<dbReference type="AlphaFoldDB" id="A0A7X6N0G4"/>
<organism evidence="4 5">
    <name type="scientific">Streptococcus ovuberis</name>
    <dbReference type="NCBI Taxonomy" id="1936207"/>
    <lineage>
        <taxon>Bacteria</taxon>
        <taxon>Bacillati</taxon>
        <taxon>Bacillota</taxon>
        <taxon>Bacilli</taxon>
        <taxon>Lactobacillales</taxon>
        <taxon>Streptococcaceae</taxon>
        <taxon>Streptococcus</taxon>
    </lineage>
</organism>
<keyword evidence="1" id="KW-0378">Hydrolase</keyword>
<sequence length="279" mass="32233">MRKKKKSFIRRNLPFLLIFIIGFGVLLYPQLSRIYYTFQAIDTVQKFSSEKDKLDDEELKRRFELAQAFNETLHNVVTTDPYSEDKRSQGKAEYARMLEVREQIGHVEVPPIGIDIPVYAGTQEESISRGSGHLEGTSLPIGGINTHAVLTSHAGLPTAKLFTDLKKVKEGDVFYVHNIFETLAYEVDQIKVVEPTDFSNLMVVEGQDYVTLLTCTPPVLNTHRLLVRGHRIPYEEKAHQYHSKQFRDYVPYLIILLAILFGLFLLWLLWKRRKHAQDK</sequence>
<dbReference type="CDD" id="cd05827">
    <property type="entry name" value="Sortase_C"/>
    <property type="match status" value="1"/>
</dbReference>
<feature type="transmembrane region" description="Helical" evidence="3">
    <location>
        <begin position="249"/>
        <end position="270"/>
    </location>
</feature>
<dbReference type="Proteomes" id="UP000522720">
    <property type="component" value="Unassembled WGS sequence"/>
</dbReference>
<dbReference type="Gene3D" id="2.40.260.10">
    <property type="entry name" value="Sortase"/>
    <property type="match status" value="1"/>
</dbReference>
<gene>
    <name evidence="4" type="ORF">HF992_03615</name>
</gene>
<dbReference type="Pfam" id="PF04203">
    <property type="entry name" value="Sortase"/>
    <property type="match status" value="1"/>
</dbReference>
<feature type="active site" description="Proton donor/acceptor" evidence="2">
    <location>
        <position position="153"/>
    </location>
</feature>
<dbReference type="NCBIfam" id="NF033745">
    <property type="entry name" value="class_C_sortase"/>
    <property type="match status" value="1"/>
</dbReference>
<keyword evidence="3" id="KW-1133">Transmembrane helix</keyword>
<proteinExistence type="predicted"/>
<dbReference type="EMBL" id="JAAXPR010000004">
    <property type="protein sequence ID" value="NKZ19942.1"/>
    <property type="molecule type" value="Genomic_DNA"/>
</dbReference>
<dbReference type="SUPFAM" id="SSF63817">
    <property type="entry name" value="Sortase"/>
    <property type="match status" value="1"/>
</dbReference>
<evidence type="ECO:0000313" key="5">
    <source>
        <dbReference type="Proteomes" id="UP000522720"/>
    </source>
</evidence>
<evidence type="ECO:0000256" key="2">
    <source>
        <dbReference type="PIRSR" id="PIRSR605754-1"/>
    </source>
</evidence>
<dbReference type="RefSeq" id="WP_168548698.1">
    <property type="nucleotide sequence ID" value="NZ_JAAXPR010000004.1"/>
</dbReference>